<dbReference type="Gene3D" id="3.20.20.190">
    <property type="entry name" value="Phosphatidylinositol (PI) phosphodiesterase"/>
    <property type="match status" value="1"/>
</dbReference>
<dbReference type="Pfam" id="PF03009">
    <property type="entry name" value="GDPD"/>
    <property type="match status" value="1"/>
</dbReference>
<reference evidence="2" key="1">
    <citation type="submission" date="2018-06" db="EMBL/GenBank/DDBJ databases">
        <authorList>
            <person name="Zhirakovskaya E."/>
        </authorList>
    </citation>
    <scope>NUCLEOTIDE SEQUENCE</scope>
</reference>
<dbReference type="GO" id="GO:0006629">
    <property type="term" value="P:lipid metabolic process"/>
    <property type="evidence" value="ECO:0007669"/>
    <property type="project" value="InterPro"/>
</dbReference>
<organism evidence="2">
    <name type="scientific">hydrothermal vent metagenome</name>
    <dbReference type="NCBI Taxonomy" id="652676"/>
    <lineage>
        <taxon>unclassified sequences</taxon>
        <taxon>metagenomes</taxon>
        <taxon>ecological metagenomes</taxon>
    </lineage>
</organism>
<name>A0A3B0V4J4_9ZZZZ</name>
<dbReference type="InterPro" id="IPR017946">
    <property type="entry name" value="PLC-like_Pdiesterase_TIM-brl"/>
</dbReference>
<protein>
    <recommendedName>
        <fullName evidence="1">GP-PDE domain-containing protein</fullName>
    </recommendedName>
</protein>
<feature type="non-terminal residue" evidence="2">
    <location>
        <position position="1"/>
    </location>
</feature>
<accession>A0A3B0V4J4</accession>
<sequence length="51" mass="5999">YMIWAKKRGLRVHTWTVDDPAEAQRLVGLGVHAILTNKPKYIRAHLFFHEN</sequence>
<dbReference type="AlphaFoldDB" id="A0A3B0V4J4"/>
<proteinExistence type="predicted"/>
<evidence type="ECO:0000313" key="2">
    <source>
        <dbReference type="EMBL" id="VAW32807.1"/>
    </source>
</evidence>
<dbReference type="GO" id="GO:0008081">
    <property type="term" value="F:phosphoric diester hydrolase activity"/>
    <property type="evidence" value="ECO:0007669"/>
    <property type="project" value="InterPro"/>
</dbReference>
<dbReference type="SUPFAM" id="SSF51695">
    <property type="entry name" value="PLC-like phosphodiesterases"/>
    <property type="match status" value="1"/>
</dbReference>
<dbReference type="PROSITE" id="PS51704">
    <property type="entry name" value="GP_PDE"/>
    <property type="match status" value="1"/>
</dbReference>
<feature type="domain" description="GP-PDE" evidence="1">
    <location>
        <begin position="1"/>
        <end position="46"/>
    </location>
</feature>
<gene>
    <name evidence="2" type="ORF">MNBD_CHLOROFLEXI01-934</name>
</gene>
<evidence type="ECO:0000259" key="1">
    <source>
        <dbReference type="PROSITE" id="PS51704"/>
    </source>
</evidence>
<dbReference type="InterPro" id="IPR030395">
    <property type="entry name" value="GP_PDE_dom"/>
</dbReference>
<dbReference type="EMBL" id="UOEU01000392">
    <property type="protein sequence ID" value="VAW32807.1"/>
    <property type="molecule type" value="Genomic_DNA"/>
</dbReference>